<proteinExistence type="predicted"/>
<dbReference type="InterPro" id="IPR032801">
    <property type="entry name" value="PXL2A/B/C"/>
</dbReference>
<protein>
    <recommendedName>
        <fullName evidence="1">Alkyl hydroperoxide reductase subunit C/ Thiol specific antioxidant domain-containing protein</fullName>
    </recommendedName>
</protein>
<dbReference type="GO" id="GO:0016491">
    <property type="term" value="F:oxidoreductase activity"/>
    <property type="evidence" value="ECO:0007669"/>
    <property type="project" value="InterPro"/>
</dbReference>
<dbReference type="PANTHER" id="PTHR28630">
    <property type="match status" value="1"/>
</dbReference>
<reference evidence="2" key="1">
    <citation type="submission" date="2019-08" db="EMBL/GenBank/DDBJ databases">
        <authorList>
            <person name="Kucharzyk K."/>
            <person name="Murdoch R.W."/>
            <person name="Higgins S."/>
            <person name="Loffler F."/>
        </authorList>
    </citation>
    <scope>NUCLEOTIDE SEQUENCE</scope>
</reference>
<evidence type="ECO:0000313" key="2">
    <source>
        <dbReference type="EMBL" id="MPM02955.1"/>
    </source>
</evidence>
<sequence>MKLNVSDTMPNFSFQTPSQNCMNLKDAVGGKKTIVAFLRYFGCRATQVDLIDFTKGYQKLSDAGAGLLLVLQSDPKLLSQVFKNHPAPFTVAADPEQKLYHELEIAPAETKEILLGESEKWEAKKKRIAKLGLVHGEYEGEELQLPAVFVVDPGLKVLYAYYGKNIADVPGVEELLAVCRD</sequence>
<dbReference type="InterPro" id="IPR000866">
    <property type="entry name" value="AhpC/TSA"/>
</dbReference>
<organism evidence="2">
    <name type="scientific">bioreactor metagenome</name>
    <dbReference type="NCBI Taxonomy" id="1076179"/>
    <lineage>
        <taxon>unclassified sequences</taxon>
        <taxon>metagenomes</taxon>
        <taxon>ecological metagenomes</taxon>
    </lineage>
</organism>
<dbReference type="SUPFAM" id="SSF52833">
    <property type="entry name" value="Thioredoxin-like"/>
    <property type="match status" value="1"/>
</dbReference>
<dbReference type="PANTHER" id="PTHR28630:SF3">
    <property type="entry name" value="PEROXIREDOXIN-LIKE 2C"/>
    <property type="match status" value="1"/>
</dbReference>
<dbReference type="Gene3D" id="3.40.30.10">
    <property type="entry name" value="Glutaredoxin"/>
    <property type="match status" value="1"/>
</dbReference>
<gene>
    <name evidence="2" type="ORF">SDC9_49214</name>
</gene>
<dbReference type="CDD" id="cd02970">
    <property type="entry name" value="PRX_like2"/>
    <property type="match status" value="1"/>
</dbReference>
<dbReference type="GO" id="GO:0016209">
    <property type="term" value="F:antioxidant activity"/>
    <property type="evidence" value="ECO:0007669"/>
    <property type="project" value="InterPro"/>
</dbReference>
<dbReference type="AlphaFoldDB" id="A0A644WGF1"/>
<evidence type="ECO:0000259" key="1">
    <source>
        <dbReference type="Pfam" id="PF00578"/>
    </source>
</evidence>
<dbReference type="EMBL" id="VSSQ01000911">
    <property type="protein sequence ID" value="MPM02955.1"/>
    <property type="molecule type" value="Genomic_DNA"/>
</dbReference>
<comment type="caution">
    <text evidence="2">The sequence shown here is derived from an EMBL/GenBank/DDBJ whole genome shotgun (WGS) entry which is preliminary data.</text>
</comment>
<dbReference type="Pfam" id="PF00578">
    <property type="entry name" value="AhpC-TSA"/>
    <property type="match status" value="1"/>
</dbReference>
<accession>A0A644WGF1</accession>
<name>A0A644WGF1_9ZZZZ</name>
<dbReference type="InterPro" id="IPR036249">
    <property type="entry name" value="Thioredoxin-like_sf"/>
</dbReference>
<feature type="domain" description="Alkyl hydroperoxide reductase subunit C/ Thiol specific antioxidant" evidence="1">
    <location>
        <begin position="5"/>
        <end position="159"/>
    </location>
</feature>